<dbReference type="AlphaFoldDB" id="A0AA90NLB2"/>
<feature type="region of interest" description="Disordered" evidence="1">
    <location>
        <begin position="1"/>
        <end position="28"/>
    </location>
</feature>
<keyword evidence="2" id="KW-0472">Membrane</keyword>
<keyword evidence="4" id="KW-1185">Reference proteome</keyword>
<dbReference type="Proteomes" id="UP001178281">
    <property type="component" value="Unassembled WGS sequence"/>
</dbReference>
<feature type="transmembrane region" description="Helical" evidence="2">
    <location>
        <begin position="129"/>
        <end position="149"/>
    </location>
</feature>
<evidence type="ECO:0000256" key="1">
    <source>
        <dbReference type="SAM" id="MobiDB-lite"/>
    </source>
</evidence>
<comment type="caution">
    <text evidence="3">The sequence shown here is derived from an EMBL/GenBank/DDBJ whole genome shotgun (WGS) entry which is preliminary data.</text>
</comment>
<sequence>MSTPTTPVTPSADLPSDSPDDAAPSAPQPWTTAQKVAFRLLFTLGGGLLILAVFGSLFLAPIMPPVQAVFARLWAAVSGTDYNPPQITGTGDTLAIWQYHLGWLVVGLVITAIWSLLDRNRTDYRSLGGLLWRVARFALAIGMIFYGMAKVIPTQMGAMALPSYALTPSGDVSRMNVLWGFMGASDGYSIVTGLVELISGLLLLSRRTWAVGALGAIVSMGQVVLLDTFYNVPVKFLAFEFLVIAVAILAPYWPNMLRAVLGKTSGPAPTIWPAAGADRTWLRRTGTGLAGLVTVVMLVLPATIGVLSLSVIKSPRTTLDGTWHTTSFHIDGRQATLGADEDGLPWANIAITYRGPGLIASEGDGYNNLVTQDTAARVTPWFLTVGETTLDIKRRKDDQPVRLEYRQPDADHLTLVGTVDGKRIAASYERRAMLRDSEKVKFTHPEPDPQRPIEVFP</sequence>
<proteinExistence type="predicted"/>
<dbReference type="EMBL" id="JAUTIX010000001">
    <property type="protein sequence ID" value="MDP0396574.1"/>
    <property type="molecule type" value="Genomic_DNA"/>
</dbReference>
<feature type="transmembrane region" description="Helical" evidence="2">
    <location>
        <begin position="40"/>
        <end position="63"/>
    </location>
</feature>
<gene>
    <name evidence="3" type="ORF">Q7X28_01410</name>
</gene>
<reference evidence="3" key="1">
    <citation type="submission" date="2023-08" db="EMBL/GenBank/DDBJ databases">
        <title>The draft genome of Tsukamurella strandjordii strain 050030.</title>
        <authorList>
            <person name="Zhao F."/>
            <person name="Feng Y."/>
            <person name="Zong Z."/>
        </authorList>
    </citation>
    <scope>NUCLEOTIDE SEQUENCE</scope>
    <source>
        <strain evidence="3">050030</strain>
    </source>
</reference>
<feature type="transmembrane region" description="Helical" evidence="2">
    <location>
        <begin position="187"/>
        <end position="204"/>
    </location>
</feature>
<feature type="compositionally biased region" description="Low complexity" evidence="1">
    <location>
        <begin position="10"/>
        <end position="25"/>
    </location>
</feature>
<feature type="transmembrane region" description="Helical" evidence="2">
    <location>
        <begin position="96"/>
        <end position="117"/>
    </location>
</feature>
<evidence type="ECO:0008006" key="5">
    <source>
        <dbReference type="Google" id="ProtNLM"/>
    </source>
</evidence>
<feature type="transmembrane region" description="Helical" evidence="2">
    <location>
        <begin position="236"/>
        <end position="253"/>
    </location>
</feature>
<dbReference type="RefSeq" id="WP_305110061.1">
    <property type="nucleotide sequence ID" value="NZ_JAUTIX010000001.1"/>
</dbReference>
<evidence type="ECO:0000313" key="3">
    <source>
        <dbReference type="EMBL" id="MDP0396574.1"/>
    </source>
</evidence>
<accession>A0AA90NLB2</accession>
<organism evidence="3 4">
    <name type="scientific">Tsukamurella strandjordii</name>
    <dbReference type="NCBI Taxonomy" id="147577"/>
    <lineage>
        <taxon>Bacteria</taxon>
        <taxon>Bacillati</taxon>
        <taxon>Actinomycetota</taxon>
        <taxon>Actinomycetes</taxon>
        <taxon>Mycobacteriales</taxon>
        <taxon>Tsukamurellaceae</taxon>
        <taxon>Tsukamurella</taxon>
    </lineage>
</organism>
<feature type="transmembrane region" description="Helical" evidence="2">
    <location>
        <begin position="211"/>
        <end position="230"/>
    </location>
</feature>
<feature type="transmembrane region" description="Helical" evidence="2">
    <location>
        <begin position="289"/>
        <end position="312"/>
    </location>
</feature>
<name>A0AA90NLB2_9ACTN</name>
<evidence type="ECO:0000256" key="2">
    <source>
        <dbReference type="SAM" id="Phobius"/>
    </source>
</evidence>
<keyword evidence="2" id="KW-0812">Transmembrane</keyword>
<protein>
    <recommendedName>
        <fullName evidence="5">DoxX family protein</fullName>
    </recommendedName>
</protein>
<evidence type="ECO:0000313" key="4">
    <source>
        <dbReference type="Proteomes" id="UP001178281"/>
    </source>
</evidence>
<keyword evidence="2" id="KW-1133">Transmembrane helix</keyword>